<reference evidence="2" key="2">
    <citation type="submission" date="2021-09" db="EMBL/GenBank/DDBJ databases">
        <authorList>
            <person name="Jia N."/>
            <person name="Wang J."/>
            <person name="Shi W."/>
            <person name="Du L."/>
            <person name="Sun Y."/>
            <person name="Zhan W."/>
            <person name="Jiang J."/>
            <person name="Wang Q."/>
            <person name="Zhang B."/>
            <person name="Ji P."/>
            <person name="Sakyi L.B."/>
            <person name="Cui X."/>
            <person name="Yuan T."/>
            <person name="Jiang B."/>
            <person name="Yang W."/>
            <person name="Lam T.T.-Y."/>
            <person name="Chang Q."/>
            <person name="Ding S."/>
            <person name="Wang X."/>
            <person name="Zhu J."/>
            <person name="Ruan X."/>
            <person name="Zhao L."/>
            <person name="Wei J."/>
            <person name="Que T."/>
            <person name="Du C."/>
            <person name="Cheng J."/>
            <person name="Dai P."/>
            <person name="Han X."/>
            <person name="Huang E."/>
            <person name="Gao Y."/>
            <person name="Liu J."/>
            <person name="Shao H."/>
            <person name="Ye R."/>
            <person name="Li L."/>
            <person name="Wei W."/>
            <person name="Wang X."/>
            <person name="Wang C."/>
            <person name="Huo Q."/>
            <person name="Li W."/>
            <person name="Guo W."/>
            <person name="Chen H."/>
            <person name="Chen S."/>
            <person name="Zhou L."/>
            <person name="Zhou L."/>
            <person name="Ni X."/>
            <person name="Tian J."/>
            <person name="Zhou Y."/>
            <person name="Sheng Y."/>
            <person name="Liu T."/>
            <person name="Pan Y."/>
            <person name="Xia L."/>
            <person name="Li J."/>
            <person name="Zhao F."/>
            <person name="Cao W."/>
        </authorList>
    </citation>
    <scope>NUCLEOTIDE SEQUENCE</scope>
    <source>
        <strain evidence="2">Rmic-2018</strain>
        <tissue evidence="2">Larvae</tissue>
    </source>
</reference>
<dbReference type="AlphaFoldDB" id="A0A9J6F3L4"/>
<evidence type="ECO:0000313" key="3">
    <source>
        <dbReference type="Proteomes" id="UP000821866"/>
    </source>
</evidence>
<keyword evidence="3" id="KW-1185">Reference proteome</keyword>
<name>A0A9J6F3L4_RHIMP</name>
<accession>A0A9J6F3L4</accession>
<dbReference type="EMBL" id="JABSTU010000001">
    <property type="protein sequence ID" value="KAH8041145.1"/>
    <property type="molecule type" value="Genomic_DNA"/>
</dbReference>
<sequence length="314" mass="35477">MPEGTRGKLVVRTILGQQLEQKQRRKRYHRLLPASLFPIGSINLCVRLRTEPATQAARKTNNRTTPVHRACSADGRRCRAGFEAACRAMRMCVCAGGALTAWLPRKRNSGFCRKAKIFSTSPERNGTFRLYTYNVPMPRKKRKRKRKKRNYNVQSAPRRGGLVTKVEFTERYMRNDDYDAQHGPNTLGRGAPDSSQREGKSWPGPRGEGNGAAKGHTFPRHVLCKFAGAYLDKHSDTNTSTNAPDAFRPPPSNVRPKSESLFLSGIVRKQRTHTLFDAHARTRTHTCEYYVFQSAVQAYPSPRFSIPSNLETEA</sequence>
<feature type="region of interest" description="Disordered" evidence="1">
    <location>
        <begin position="235"/>
        <end position="257"/>
    </location>
</feature>
<gene>
    <name evidence="2" type="ORF">HPB51_013805</name>
</gene>
<evidence type="ECO:0000256" key="1">
    <source>
        <dbReference type="SAM" id="MobiDB-lite"/>
    </source>
</evidence>
<protein>
    <submittedName>
        <fullName evidence="2">Uncharacterized protein</fullName>
    </submittedName>
</protein>
<reference evidence="2" key="1">
    <citation type="journal article" date="2020" name="Cell">
        <title>Large-Scale Comparative Analyses of Tick Genomes Elucidate Their Genetic Diversity and Vector Capacities.</title>
        <authorList>
            <consortium name="Tick Genome and Microbiome Consortium (TIGMIC)"/>
            <person name="Jia N."/>
            <person name="Wang J."/>
            <person name="Shi W."/>
            <person name="Du L."/>
            <person name="Sun Y."/>
            <person name="Zhan W."/>
            <person name="Jiang J.F."/>
            <person name="Wang Q."/>
            <person name="Zhang B."/>
            <person name="Ji P."/>
            <person name="Bell-Sakyi L."/>
            <person name="Cui X.M."/>
            <person name="Yuan T.T."/>
            <person name="Jiang B.G."/>
            <person name="Yang W.F."/>
            <person name="Lam T.T."/>
            <person name="Chang Q.C."/>
            <person name="Ding S.J."/>
            <person name="Wang X.J."/>
            <person name="Zhu J.G."/>
            <person name="Ruan X.D."/>
            <person name="Zhao L."/>
            <person name="Wei J.T."/>
            <person name="Ye R.Z."/>
            <person name="Que T.C."/>
            <person name="Du C.H."/>
            <person name="Zhou Y.H."/>
            <person name="Cheng J.X."/>
            <person name="Dai P.F."/>
            <person name="Guo W.B."/>
            <person name="Han X.H."/>
            <person name="Huang E.J."/>
            <person name="Li L.F."/>
            <person name="Wei W."/>
            <person name="Gao Y.C."/>
            <person name="Liu J.Z."/>
            <person name="Shao H.Z."/>
            <person name="Wang X."/>
            <person name="Wang C.C."/>
            <person name="Yang T.C."/>
            <person name="Huo Q.B."/>
            <person name="Li W."/>
            <person name="Chen H.Y."/>
            <person name="Chen S.E."/>
            <person name="Zhou L.G."/>
            <person name="Ni X.B."/>
            <person name="Tian J.H."/>
            <person name="Sheng Y."/>
            <person name="Liu T."/>
            <person name="Pan Y.S."/>
            <person name="Xia L.Y."/>
            <person name="Li J."/>
            <person name="Zhao F."/>
            <person name="Cao W.C."/>
        </authorList>
    </citation>
    <scope>NUCLEOTIDE SEQUENCE</scope>
    <source>
        <strain evidence="2">Rmic-2018</strain>
    </source>
</reference>
<proteinExistence type="predicted"/>
<organism evidence="2 3">
    <name type="scientific">Rhipicephalus microplus</name>
    <name type="common">Cattle tick</name>
    <name type="synonym">Boophilus microplus</name>
    <dbReference type="NCBI Taxonomy" id="6941"/>
    <lineage>
        <taxon>Eukaryota</taxon>
        <taxon>Metazoa</taxon>
        <taxon>Ecdysozoa</taxon>
        <taxon>Arthropoda</taxon>
        <taxon>Chelicerata</taxon>
        <taxon>Arachnida</taxon>
        <taxon>Acari</taxon>
        <taxon>Parasitiformes</taxon>
        <taxon>Ixodida</taxon>
        <taxon>Ixodoidea</taxon>
        <taxon>Ixodidae</taxon>
        <taxon>Rhipicephalinae</taxon>
        <taxon>Rhipicephalus</taxon>
        <taxon>Boophilus</taxon>
    </lineage>
</organism>
<feature type="compositionally biased region" description="Basic and acidic residues" evidence="1">
    <location>
        <begin position="167"/>
        <end position="180"/>
    </location>
</feature>
<comment type="caution">
    <text evidence="2">The sequence shown here is derived from an EMBL/GenBank/DDBJ whole genome shotgun (WGS) entry which is preliminary data.</text>
</comment>
<evidence type="ECO:0000313" key="2">
    <source>
        <dbReference type="EMBL" id="KAH8041145.1"/>
    </source>
</evidence>
<feature type="region of interest" description="Disordered" evidence="1">
    <location>
        <begin position="137"/>
        <end position="216"/>
    </location>
</feature>
<feature type="compositionally biased region" description="Basic residues" evidence="1">
    <location>
        <begin position="138"/>
        <end position="150"/>
    </location>
</feature>
<dbReference type="Proteomes" id="UP000821866">
    <property type="component" value="Chromosome 1"/>
</dbReference>